<evidence type="ECO:0000313" key="4">
    <source>
        <dbReference type="Proteomes" id="UP001645859"/>
    </source>
</evidence>
<dbReference type="PANTHER" id="PTHR30157">
    <property type="entry name" value="FERRIC REDUCTASE, NADPH-DEPENDENT"/>
    <property type="match status" value="1"/>
</dbReference>
<dbReference type="Pfam" id="PF08021">
    <property type="entry name" value="FAD_binding_9"/>
    <property type="match status" value="1"/>
</dbReference>
<dbReference type="EMBL" id="QYAC01000008">
    <property type="protein sequence ID" value="MBL3680437.1"/>
    <property type="molecule type" value="Genomic_DNA"/>
</dbReference>
<gene>
    <name evidence="3" type="ORF">D3230_14225</name>
</gene>
<dbReference type="Gene3D" id="2.40.30.10">
    <property type="entry name" value="Translation factors"/>
    <property type="match status" value="1"/>
</dbReference>
<accession>A0ABS1SJE3</accession>
<dbReference type="PANTHER" id="PTHR30157:SF0">
    <property type="entry name" value="NADPH-DEPENDENT FERRIC-CHELATE REDUCTASE"/>
    <property type="match status" value="1"/>
</dbReference>
<dbReference type="InterPro" id="IPR039261">
    <property type="entry name" value="FNR_nucleotide-bd"/>
</dbReference>
<evidence type="ECO:0000259" key="2">
    <source>
        <dbReference type="PROSITE" id="PS51384"/>
    </source>
</evidence>
<evidence type="ECO:0000313" key="3">
    <source>
        <dbReference type="EMBL" id="MBL3680437.1"/>
    </source>
</evidence>
<dbReference type="Proteomes" id="UP001645859">
    <property type="component" value="Unassembled WGS sequence"/>
</dbReference>
<protein>
    <submittedName>
        <fullName evidence="3">Siderophore-interacting protein</fullName>
    </submittedName>
</protein>
<dbReference type="PROSITE" id="PS51384">
    <property type="entry name" value="FAD_FR"/>
    <property type="match status" value="1"/>
</dbReference>
<dbReference type="Gene3D" id="3.40.50.80">
    <property type="entry name" value="Nucleotide-binding domain of ferredoxin-NADP reductase (FNR) module"/>
    <property type="match status" value="1"/>
</dbReference>
<keyword evidence="4" id="KW-1185">Reference proteome</keyword>
<proteinExistence type="predicted"/>
<sequence>MKGSLVTPQSSPPRFARPRTMHRFTARRITVTRVADVERFIRVTFSSPELADWVSTGPEDHAKIFFPDPVTGELLAPTAESPTGSGIVRPEGVMYGRDFTPLNVGTDPATGHRVFDLDILRHEDPGPAAHWATRAQPGDELVMVGPRGSIAAALDAPRVLCIVDETALPAAARWIEAMPESARIEVIVDVTGPLDWVRRYLLAQGGREVAVTAAPEGLADAARTAGVDAETYVFAGGEAGRLIPLRRYLRRELELPREQIEISGYWKRSVVGFDHHAPIDPDDPED</sequence>
<dbReference type="InterPro" id="IPR017938">
    <property type="entry name" value="Riboflavin_synthase-like_b-brl"/>
</dbReference>
<dbReference type="InterPro" id="IPR013113">
    <property type="entry name" value="SIP_FAD-bd"/>
</dbReference>
<dbReference type="InterPro" id="IPR039374">
    <property type="entry name" value="SIP_fam"/>
</dbReference>
<evidence type="ECO:0000256" key="1">
    <source>
        <dbReference type="SAM" id="MobiDB-lite"/>
    </source>
</evidence>
<organism evidence="3 4">
    <name type="scientific">Leucobacter chromiireducens subsp. solipictus</name>
    <dbReference type="NCBI Taxonomy" id="398235"/>
    <lineage>
        <taxon>Bacteria</taxon>
        <taxon>Bacillati</taxon>
        <taxon>Actinomycetota</taxon>
        <taxon>Actinomycetes</taxon>
        <taxon>Micrococcales</taxon>
        <taxon>Microbacteriaceae</taxon>
        <taxon>Leucobacter</taxon>
    </lineage>
</organism>
<comment type="caution">
    <text evidence="3">The sequence shown here is derived from an EMBL/GenBank/DDBJ whole genome shotgun (WGS) entry which is preliminary data.</text>
</comment>
<dbReference type="InterPro" id="IPR007037">
    <property type="entry name" value="SIP_rossman_dom"/>
</dbReference>
<dbReference type="SUPFAM" id="SSF63380">
    <property type="entry name" value="Riboflavin synthase domain-like"/>
    <property type="match status" value="1"/>
</dbReference>
<feature type="domain" description="FAD-binding FR-type" evidence="2">
    <location>
        <begin position="21"/>
        <end position="153"/>
    </location>
</feature>
<feature type="region of interest" description="Disordered" evidence="1">
    <location>
        <begin position="1"/>
        <end position="21"/>
    </location>
</feature>
<reference evidence="3 4" key="1">
    <citation type="submission" date="2018-09" db="EMBL/GenBank/DDBJ databases">
        <title>Comparative genomics of Leucobacter spp.</title>
        <authorList>
            <person name="Reis A.C."/>
            <person name="Kolvenbach B.A."/>
            <person name="Corvini P.F.X."/>
            <person name="Nunes O.C."/>
        </authorList>
    </citation>
    <scope>NUCLEOTIDE SEQUENCE [LARGE SCALE GENOMIC DNA]</scope>
    <source>
        <strain evidence="3 4">TAN 31504</strain>
    </source>
</reference>
<dbReference type="Pfam" id="PF04954">
    <property type="entry name" value="SIP"/>
    <property type="match status" value="1"/>
</dbReference>
<dbReference type="CDD" id="cd06193">
    <property type="entry name" value="siderophore_interacting"/>
    <property type="match status" value="1"/>
</dbReference>
<dbReference type="InterPro" id="IPR017927">
    <property type="entry name" value="FAD-bd_FR_type"/>
</dbReference>
<name>A0ABS1SJE3_9MICO</name>